<dbReference type="Gene3D" id="1.10.238.10">
    <property type="entry name" value="EF-hand"/>
    <property type="match status" value="1"/>
</dbReference>
<evidence type="ECO:0000313" key="3">
    <source>
        <dbReference type="Proteomes" id="UP001178507"/>
    </source>
</evidence>
<proteinExistence type="predicted"/>
<organism evidence="2 3">
    <name type="scientific">Effrenium voratum</name>
    <dbReference type="NCBI Taxonomy" id="2562239"/>
    <lineage>
        <taxon>Eukaryota</taxon>
        <taxon>Sar</taxon>
        <taxon>Alveolata</taxon>
        <taxon>Dinophyceae</taxon>
        <taxon>Suessiales</taxon>
        <taxon>Symbiodiniaceae</taxon>
        <taxon>Effrenium</taxon>
    </lineage>
</organism>
<dbReference type="EMBL" id="CAUJNA010000447">
    <property type="protein sequence ID" value="CAJ1377201.1"/>
    <property type="molecule type" value="Genomic_DNA"/>
</dbReference>
<dbReference type="Proteomes" id="UP001178507">
    <property type="component" value="Unassembled WGS sequence"/>
</dbReference>
<keyword evidence="3" id="KW-1185">Reference proteome</keyword>
<feature type="compositionally biased region" description="Pro residues" evidence="1">
    <location>
        <begin position="160"/>
        <end position="169"/>
    </location>
</feature>
<reference evidence="2" key="1">
    <citation type="submission" date="2023-08" db="EMBL/GenBank/DDBJ databases">
        <authorList>
            <person name="Chen Y."/>
            <person name="Shah S."/>
            <person name="Dougan E. K."/>
            <person name="Thang M."/>
            <person name="Chan C."/>
        </authorList>
    </citation>
    <scope>NUCLEOTIDE SEQUENCE</scope>
</reference>
<dbReference type="SUPFAM" id="SSF47473">
    <property type="entry name" value="EF-hand"/>
    <property type="match status" value="1"/>
</dbReference>
<feature type="compositionally biased region" description="Acidic residues" evidence="1">
    <location>
        <begin position="144"/>
        <end position="159"/>
    </location>
</feature>
<sequence>MADAPEPSTELVSAPERKPRVPRLATRREHYQAASTSESWQLAKVDGRPRPRPISPSTLREAAYTKETLGCGIYRLGISEEIAERDAEIAAFALHRMDCQRMAGCRERQKAARWRRRKEEKEPLYQVRWLLLPHVEQRPPTPFAEEEPPEPTEPMEVDPDLPPSRPPTPEGWSRSLEKEPTSEGSGKRTPLGDRVMKRLVTRSHNLGEERNWRLTLMRKRTQREKARKVGTVHAIPDSDEVNVAEILFNIKPKEVQAYQAMLRQICRGDSKIDQADLQAVLGEMGFRPRTTPERAVVRQLLSEVDSLEVDFDFLVQRIIPQLRVQLAELRRPGLMQLWTEAEDRSGVLSVEELLAVMQRSGFFPGTQEVVDAVLEVVPGARNFENMEGKLLLDRISVTLPNFRILAPLIQERAECRQRRMGLEIAEELGLDEDARYLWQDNLVDLREAFEQHSEEQLLEASRLPLVFRDTELLPKRRPMQQMLRLMVEARSNGAIELNASA</sequence>
<feature type="region of interest" description="Disordered" evidence="1">
    <location>
        <begin position="1"/>
        <end position="56"/>
    </location>
</feature>
<accession>A0AA36HXI8</accession>
<gene>
    <name evidence="2" type="ORF">EVOR1521_LOCUS6063</name>
</gene>
<name>A0AA36HXI8_9DINO</name>
<evidence type="ECO:0000256" key="1">
    <source>
        <dbReference type="SAM" id="MobiDB-lite"/>
    </source>
</evidence>
<feature type="region of interest" description="Disordered" evidence="1">
    <location>
        <begin position="138"/>
        <end position="192"/>
    </location>
</feature>
<dbReference type="InterPro" id="IPR011992">
    <property type="entry name" value="EF-hand-dom_pair"/>
</dbReference>
<comment type="caution">
    <text evidence="2">The sequence shown here is derived from an EMBL/GenBank/DDBJ whole genome shotgun (WGS) entry which is preliminary data.</text>
</comment>
<evidence type="ECO:0000313" key="2">
    <source>
        <dbReference type="EMBL" id="CAJ1377201.1"/>
    </source>
</evidence>
<dbReference type="AlphaFoldDB" id="A0AA36HXI8"/>
<protein>
    <submittedName>
        <fullName evidence="2">Uncharacterized protein</fullName>
    </submittedName>
</protein>